<dbReference type="InterPro" id="IPR036097">
    <property type="entry name" value="HisK_dim/P_sf"/>
</dbReference>
<evidence type="ECO:0000256" key="9">
    <source>
        <dbReference type="ARBA" id="ARBA00023012"/>
    </source>
</evidence>
<keyword evidence="7 14" id="KW-0418">Kinase</keyword>
<feature type="transmembrane region" description="Helical" evidence="11">
    <location>
        <begin position="113"/>
        <end position="136"/>
    </location>
</feature>
<dbReference type="SMART" id="SM00387">
    <property type="entry name" value="HATPase_c"/>
    <property type="match status" value="1"/>
</dbReference>
<reference evidence="14 15" key="1">
    <citation type="journal article" date="2003" name="Proc. Natl. Acad. Sci. U.S.A.">
        <title>Complete genome sequence and analysis of Wolinella succinogenes.</title>
        <authorList>
            <person name="Baar C."/>
            <person name="Eppinger M."/>
            <person name="Raddatz G."/>
            <person name="Simon JM."/>
            <person name="Lanz C."/>
            <person name="Klimmek O."/>
            <person name="Nandakumar R."/>
            <person name="Gross R."/>
            <person name="Rosinus A."/>
            <person name="Keller H."/>
            <person name="Jagtap P."/>
            <person name="Linke B."/>
            <person name="Meyer F."/>
            <person name="Lederer H."/>
            <person name="Schuster S.C."/>
        </authorList>
    </citation>
    <scope>NUCLEOTIDE SEQUENCE [LARGE SCALE GENOMIC DNA]</scope>
    <source>
        <strain evidence="15">ATCC 29543 / DSM 1740 / CCUG 13145 / JCM 31913 / LMG 7466 / NCTC 11488 / FDC 602W</strain>
    </source>
</reference>
<keyword evidence="6 11" id="KW-0812">Transmembrane</keyword>
<dbReference type="Gene3D" id="3.30.565.10">
    <property type="entry name" value="Histidine kinase-like ATPase, C-terminal domain"/>
    <property type="match status" value="1"/>
</dbReference>
<evidence type="ECO:0000256" key="7">
    <source>
        <dbReference type="ARBA" id="ARBA00022777"/>
    </source>
</evidence>
<dbReference type="PROSITE" id="PS50885">
    <property type="entry name" value="HAMP"/>
    <property type="match status" value="1"/>
</dbReference>
<evidence type="ECO:0000256" key="5">
    <source>
        <dbReference type="ARBA" id="ARBA00022679"/>
    </source>
</evidence>
<evidence type="ECO:0000256" key="10">
    <source>
        <dbReference type="ARBA" id="ARBA00023136"/>
    </source>
</evidence>
<feature type="domain" description="Histidine kinase" evidence="12">
    <location>
        <begin position="199"/>
        <end position="412"/>
    </location>
</feature>
<dbReference type="InterPro" id="IPR003660">
    <property type="entry name" value="HAMP_dom"/>
</dbReference>
<dbReference type="eggNOG" id="COG2205">
    <property type="taxonomic scope" value="Bacteria"/>
</dbReference>
<evidence type="ECO:0000256" key="4">
    <source>
        <dbReference type="ARBA" id="ARBA00022553"/>
    </source>
</evidence>
<comment type="subcellular location">
    <subcellularLocation>
        <location evidence="2">Membrane</location>
    </subcellularLocation>
</comment>
<dbReference type="STRING" id="273121.WS0640"/>
<keyword evidence="10 11" id="KW-0472">Membrane</keyword>
<dbReference type="GO" id="GO:0000155">
    <property type="term" value="F:phosphorelay sensor kinase activity"/>
    <property type="evidence" value="ECO:0007669"/>
    <property type="project" value="InterPro"/>
</dbReference>
<comment type="catalytic activity">
    <reaction evidence="1">
        <text>ATP + protein L-histidine = ADP + protein N-phospho-L-histidine.</text>
        <dbReference type="EC" id="2.7.13.3"/>
    </reaction>
</comment>
<evidence type="ECO:0000259" key="12">
    <source>
        <dbReference type="PROSITE" id="PS50109"/>
    </source>
</evidence>
<keyword evidence="15" id="KW-1185">Reference proteome</keyword>
<dbReference type="EMBL" id="BX571658">
    <property type="protein sequence ID" value="CAE09771.1"/>
    <property type="molecule type" value="Genomic_DNA"/>
</dbReference>
<dbReference type="InterPro" id="IPR050428">
    <property type="entry name" value="TCS_sensor_his_kinase"/>
</dbReference>
<evidence type="ECO:0000256" key="6">
    <source>
        <dbReference type="ARBA" id="ARBA00022692"/>
    </source>
</evidence>
<dbReference type="GO" id="GO:0005886">
    <property type="term" value="C:plasma membrane"/>
    <property type="evidence" value="ECO:0007669"/>
    <property type="project" value="TreeGrafter"/>
</dbReference>
<dbReference type="PANTHER" id="PTHR45436:SF5">
    <property type="entry name" value="SENSOR HISTIDINE KINASE TRCS"/>
    <property type="match status" value="1"/>
</dbReference>
<dbReference type="CDD" id="cd00082">
    <property type="entry name" value="HisKA"/>
    <property type="match status" value="1"/>
</dbReference>
<dbReference type="InterPro" id="IPR036890">
    <property type="entry name" value="HATPase_C_sf"/>
</dbReference>
<organism evidence="15">
    <name type="scientific">Wolinella succinogenes (strain ATCC 29543 / DSM 1740 / CCUG 13145 / JCM 31913 / LMG 7466 / NCTC 11488 / FDC 602W)</name>
    <name type="common">Vibrio succinogenes</name>
    <dbReference type="NCBI Taxonomy" id="273121"/>
    <lineage>
        <taxon>Bacteria</taxon>
        <taxon>Pseudomonadati</taxon>
        <taxon>Campylobacterota</taxon>
        <taxon>Epsilonproteobacteria</taxon>
        <taxon>Campylobacterales</taxon>
        <taxon>Helicobacteraceae</taxon>
        <taxon>Wolinella</taxon>
    </lineage>
</organism>
<dbReference type="InterPro" id="IPR003594">
    <property type="entry name" value="HATPase_dom"/>
</dbReference>
<evidence type="ECO:0000256" key="3">
    <source>
        <dbReference type="ARBA" id="ARBA00012438"/>
    </source>
</evidence>
<keyword evidence="4" id="KW-0597">Phosphoprotein</keyword>
<evidence type="ECO:0000259" key="13">
    <source>
        <dbReference type="PROSITE" id="PS50885"/>
    </source>
</evidence>
<evidence type="ECO:0000256" key="8">
    <source>
        <dbReference type="ARBA" id="ARBA00022989"/>
    </source>
</evidence>
<protein>
    <recommendedName>
        <fullName evidence="3">histidine kinase</fullName>
        <ecNumber evidence="3">2.7.13.3</ecNumber>
    </recommendedName>
</protein>
<keyword evidence="9" id="KW-0902">Two-component regulatory system</keyword>
<dbReference type="Gene3D" id="1.10.287.130">
    <property type="match status" value="1"/>
</dbReference>
<dbReference type="SUPFAM" id="SSF47384">
    <property type="entry name" value="Homodimeric domain of signal transducing histidine kinase"/>
    <property type="match status" value="1"/>
</dbReference>
<accession>Q7M9V6</accession>
<name>Q7M9V6_WOLSU</name>
<gene>
    <name evidence="14" type="ordered locus">WS0640</name>
</gene>
<dbReference type="PANTHER" id="PTHR45436">
    <property type="entry name" value="SENSOR HISTIDINE KINASE YKOH"/>
    <property type="match status" value="1"/>
</dbReference>
<keyword evidence="8 11" id="KW-1133">Transmembrane helix</keyword>
<dbReference type="Pfam" id="PF02518">
    <property type="entry name" value="HATPase_c"/>
    <property type="match status" value="1"/>
</dbReference>
<evidence type="ECO:0000313" key="15">
    <source>
        <dbReference type="Proteomes" id="UP000000422"/>
    </source>
</evidence>
<dbReference type="CDD" id="cd00075">
    <property type="entry name" value="HATPase"/>
    <property type="match status" value="1"/>
</dbReference>
<dbReference type="AlphaFoldDB" id="Q7M9V6"/>
<evidence type="ECO:0000256" key="2">
    <source>
        <dbReference type="ARBA" id="ARBA00004370"/>
    </source>
</evidence>
<dbReference type="PRINTS" id="PR00344">
    <property type="entry name" value="BCTRLSENSOR"/>
</dbReference>
<dbReference type="EC" id="2.7.13.3" evidence="3"/>
<dbReference type="PROSITE" id="PS50109">
    <property type="entry name" value="HIS_KIN"/>
    <property type="match status" value="1"/>
</dbReference>
<dbReference type="Pfam" id="PF00512">
    <property type="entry name" value="HisKA"/>
    <property type="match status" value="1"/>
</dbReference>
<proteinExistence type="predicted"/>
<evidence type="ECO:0000313" key="14">
    <source>
        <dbReference type="EMBL" id="CAE09771.1"/>
    </source>
</evidence>
<dbReference type="SUPFAM" id="SSF55874">
    <property type="entry name" value="ATPase domain of HSP90 chaperone/DNA topoisomerase II/histidine kinase"/>
    <property type="match status" value="1"/>
</dbReference>
<sequence>MEIKEDYHKLHSDYSRLSLDEEEEFDFPPLYIQILKINKKGLEKEILKQSGEITPSYLPPLERFETFFQGGVVFGEDEKFFHAFLLLEEKEDFLIVVQVSTTKQQGGTLLESLYYGLALLLPATLFLLILASGWLIDRSFSPLHSLLEEISTLDPKRPSWRLRPQQHNSLEVEELTNAFNALLERLQEAFNRLSEFSSDVSHEIKTPLSSLRIELEMAAHSKNPSPQKEAFWERNLKRIDLIQKIIENLLLLSQTDRSDFVMESQDIYLDEIIFESLLLLKNRLQEKSISLKTEQITPITLYGNLFLLQIAIKNLIENAIIHSPFNASIRISLQNLPQQICLEIEDEGKGIPTKEYPKVFKRFYRVQSHSNEGSGLGLAIVKRILDLHQATIFLQEGHKGGLKVICYFSHAPLIQK</sequence>
<dbReference type="InterPro" id="IPR003661">
    <property type="entry name" value="HisK_dim/P_dom"/>
</dbReference>
<dbReference type="Proteomes" id="UP000000422">
    <property type="component" value="Chromosome"/>
</dbReference>
<evidence type="ECO:0000256" key="11">
    <source>
        <dbReference type="SAM" id="Phobius"/>
    </source>
</evidence>
<feature type="domain" description="HAMP" evidence="13">
    <location>
        <begin position="137"/>
        <end position="191"/>
    </location>
</feature>
<keyword evidence="5 14" id="KW-0808">Transferase</keyword>
<dbReference type="KEGG" id="wsu:WS0640"/>
<dbReference type="SMART" id="SM00388">
    <property type="entry name" value="HisKA"/>
    <property type="match status" value="1"/>
</dbReference>
<evidence type="ECO:0000256" key="1">
    <source>
        <dbReference type="ARBA" id="ARBA00000085"/>
    </source>
</evidence>
<dbReference type="InterPro" id="IPR004358">
    <property type="entry name" value="Sig_transdc_His_kin-like_C"/>
</dbReference>
<dbReference type="HOGENOM" id="CLU_000445_89_6_7"/>
<dbReference type="InterPro" id="IPR005467">
    <property type="entry name" value="His_kinase_dom"/>
</dbReference>